<protein>
    <submittedName>
        <fullName evidence="2">Uncharacterized protein</fullName>
    </submittedName>
</protein>
<keyword evidence="3" id="KW-1185">Reference proteome</keyword>
<evidence type="ECO:0000256" key="1">
    <source>
        <dbReference type="SAM" id="MobiDB-lite"/>
    </source>
</evidence>
<evidence type="ECO:0000313" key="3">
    <source>
        <dbReference type="Proteomes" id="UP001434883"/>
    </source>
</evidence>
<dbReference type="EMBL" id="JAHRIN010016367">
    <property type="protein sequence ID" value="MEQ2196245.1"/>
    <property type="molecule type" value="Genomic_DNA"/>
</dbReference>
<sequence length="173" mass="18653">GCHVSVTTAESSTHTSVTTKSVTCQTSAGDDEERHQPVSLEELVSQTSPTGDSMREETGPPQLSDGLLAEVVSMIPPQPFSPPSSLPPLLSLIHSPVDTTSQGESAADGSPLPPVLQREPVSSPLLMHPDFIDEFEVLDVWSPPPVPRSPHYSDFLEDEVLSFCVYDTDLEFL</sequence>
<feature type="compositionally biased region" description="Low complexity" evidence="1">
    <location>
        <begin position="11"/>
        <end position="23"/>
    </location>
</feature>
<dbReference type="Proteomes" id="UP001434883">
    <property type="component" value="Unassembled WGS sequence"/>
</dbReference>
<name>A0ABV0QKA4_9TELE</name>
<feature type="non-terminal residue" evidence="2">
    <location>
        <position position="1"/>
    </location>
</feature>
<feature type="compositionally biased region" description="Pro residues" evidence="1">
    <location>
        <begin position="76"/>
        <end position="86"/>
    </location>
</feature>
<comment type="caution">
    <text evidence="2">The sequence shown here is derived from an EMBL/GenBank/DDBJ whole genome shotgun (WGS) entry which is preliminary data.</text>
</comment>
<evidence type="ECO:0000313" key="2">
    <source>
        <dbReference type="EMBL" id="MEQ2196245.1"/>
    </source>
</evidence>
<proteinExistence type="predicted"/>
<accession>A0ABV0QKA4</accession>
<feature type="compositionally biased region" description="Low complexity" evidence="1">
    <location>
        <begin position="87"/>
        <end position="96"/>
    </location>
</feature>
<organism evidence="2 3">
    <name type="scientific">Xenoophorus captivus</name>
    <dbReference type="NCBI Taxonomy" id="1517983"/>
    <lineage>
        <taxon>Eukaryota</taxon>
        <taxon>Metazoa</taxon>
        <taxon>Chordata</taxon>
        <taxon>Craniata</taxon>
        <taxon>Vertebrata</taxon>
        <taxon>Euteleostomi</taxon>
        <taxon>Actinopterygii</taxon>
        <taxon>Neopterygii</taxon>
        <taxon>Teleostei</taxon>
        <taxon>Neoteleostei</taxon>
        <taxon>Acanthomorphata</taxon>
        <taxon>Ovalentaria</taxon>
        <taxon>Atherinomorphae</taxon>
        <taxon>Cyprinodontiformes</taxon>
        <taxon>Goodeidae</taxon>
        <taxon>Xenoophorus</taxon>
    </lineage>
</organism>
<reference evidence="2 3" key="1">
    <citation type="submission" date="2021-06" db="EMBL/GenBank/DDBJ databases">
        <authorList>
            <person name="Palmer J.M."/>
        </authorList>
    </citation>
    <scope>NUCLEOTIDE SEQUENCE [LARGE SCALE GENOMIC DNA]</scope>
    <source>
        <strain evidence="2 3">XC_2019</strain>
        <tissue evidence="2">Muscle</tissue>
    </source>
</reference>
<gene>
    <name evidence="2" type="ORF">XENOCAPTIV_028709</name>
</gene>
<feature type="compositionally biased region" description="Polar residues" evidence="1">
    <location>
        <begin position="1"/>
        <end position="10"/>
    </location>
</feature>
<feature type="region of interest" description="Disordered" evidence="1">
    <location>
        <begin position="1"/>
        <end position="120"/>
    </location>
</feature>